<name>A0AA39YTW5_9PEZI</name>
<dbReference type="InterPro" id="IPR037804">
    <property type="entry name" value="SGF73"/>
</dbReference>
<feature type="domain" description="SCA7" evidence="1">
    <location>
        <begin position="1"/>
        <end position="53"/>
    </location>
</feature>
<dbReference type="Gene3D" id="6.10.140.1270">
    <property type="match status" value="1"/>
</dbReference>
<dbReference type="PROSITE" id="PS51505">
    <property type="entry name" value="SCA7"/>
    <property type="match status" value="1"/>
</dbReference>
<dbReference type="Proteomes" id="UP001174936">
    <property type="component" value="Unassembled WGS sequence"/>
</dbReference>
<dbReference type="GO" id="GO:0000124">
    <property type="term" value="C:SAGA complex"/>
    <property type="evidence" value="ECO:0007669"/>
    <property type="project" value="InterPro"/>
</dbReference>
<dbReference type="GO" id="GO:0031048">
    <property type="term" value="P:regulatory ncRNA-mediated heterochromatin formation"/>
    <property type="evidence" value="ECO:0007669"/>
    <property type="project" value="TreeGrafter"/>
</dbReference>
<dbReference type="GO" id="GO:1904802">
    <property type="term" value="P:RITS complex assembly"/>
    <property type="evidence" value="ECO:0007669"/>
    <property type="project" value="TreeGrafter"/>
</dbReference>
<dbReference type="EMBL" id="JAULSV010000001">
    <property type="protein sequence ID" value="KAK0658090.1"/>
    <property type="molecule type" value="Genomic_DNA"/>
</dbReference>
<organism evidence="2 3">
    <name type="scientific">Cercophora newfieldiana</name>
    <dbReference type="NCBI Taxonomy" id="92897"/>
    <lineage>
        <taxon>Eukaryota</taxon>
        <taxon>Fungi</taxon>
        <taxon>Dikarya</taxon>
        <taxon>Ascomycota</taxon>
        <taxon>Pezizomycotina</taxon>
        <taxon>Sordariomycetes</taxon>
        <taxon>Sordariomycetidae</taxon>
        <taxon>Sordariales</taxon>
        <taxon>Lasiosphaeriaceae</taxon>
        <taxon>Cercophora</taxon>
    </lineage>
</organism>
<dbReference type="AlphaFoldDB" id="A0AA39YTW5"/>
<accession>A0AA39YTW5</accession>
<proteinExistence type="predicted"/>
<sequence length="53" mass="6004">GPIDVEAHCAVTMPNGNQCHRSLRCKRHSMRAKRFVVGRSAPLDVLLQRLIQH</sequence>
<evidence type="ECO:0000259" key="1">
    <source>
        <dbReference type="PROSITE" id="PS51505"/>
    </source>
</evidence>
<dbReference type="GO" id="GO:0006357">
    <property type="term" value="P:regulation of transcription by RNA polymerase II"/>
    <property type="evidence" value="ECO:0007669"/>
    <property type="project" value="TreeGrafter"/>
</dbReference>
<dbReference type="PANTHER" id="PTHR47805:SF1">
    <property type="entry name" value="SAGA-ASSOCIATED FACTOR 73"/>
    <property type="match status" value="1"/>
</dbReference>
<feature type="non-terminal residue" evidence="2">
    <location>
        <position position="1"/>
    </location>
</feature>
<evidence type="ECO:0000313" key="2">
    <source>
        <dbReference type="EMBL" id="KAK0658090.1"/>
    </source>
</evidence>
<gene>
    <name evidence="2" type="ORF">B0T16DRAFT_319192</name>
</gene>
<comment type="caution">
    <text evidence="2">The sequence shown here is derived from an EMBL/GenBank/DDBJ whole genome shotgun (WGS) entry which is preliminary data.</text>
</comment>
<reference evidence="2" key="1">
    <citation type="submission" date="2023-06" db="EMBL/GenBank/DDBJ databases">
        <title>Genome-scale phylogeny and comparative genomics of the fungal order Sordariales.</title>
        <authorList>
            <consortium name="Lawrence Berkeley National Laboratory"/>
            <person name="Hensen N."/>
            <person name="Bonometti L."/>
            <person name="Westerberg I."/>
            <person name="Brannstrom I.O."/>
            <person name="Guillou S."/>
            <person name="Cros-Aarteil S."/>
            <person name="Calhoun S."/>
            <person name="Haridas S."/>
            <person name="Kuo A."/>
            <person name="Mondo S."/>
            <person name="Pangilinan J."/>
            <person name="Riley R."/>
            <person name="Labutti K."/>
            <person name="Andreopoulos B."/>
            <person name="Lipzen A."/>
            <person name="Chen C."/>
            <person name="Yanf M."/>
            <person name="Daum C."/>
            <person name="Ng V."/>
            <person name="Clum A."/>
            <person name="Steindorff A."/>
            <person name="Ohm R."/>
            <person name="Martin F."/>
            <person name="Silar P."/>
            <person name="Natvig D."/>
            <person name="Lalanne C."/>
            <person name="Gautier V."/>
            <person name="Ament-Velasquez S.L."/>
            <person name="Kruys A."/>
            <person name="Hutchinson M.I."/>
            <person name="Powell A.J."/>
            <person name="Barry K."/>
            <person name="Miller A.N."/>
            <person name="Grigoriev I.V."/>
            <person name="Debuchy R."/>
            <person name="Gladieux P."/>
            <person name="Thoren M.H."/>
            <person name="Johannesson H."/>
        </authorList>
    </citation>
    <scope>NUCLEOTIDE SEQUENCE</scope>
    <source>
        <strain evidence="2">SMH2532-1</strain>
    </source>
</reference>
<dbReference type="InterPro" id="IPR013243">
    <property type="entry name" value="SCA7_dom"/>
</dbReference>
<evidence type="ECO:0000313" key="3">
    <source>
        <dbReference type="Proteomes" id="UP001174936"/>
    </source>
</evidence>
<dbReference type="PANTHER" id="PTHR47805">
    <property type="entry name" value="SAGA-ASSOCIATED FACTOR 73"/>
    <property type="match status" value="1"/>
</dbReference>
<protein>
    <submittedName>
        <fullName evidence="2">SCA7 domain-containing protein</fullName>
    </submittedName>
</protein>
<keyword evidence="3" id="KW-1185">Reference proteome</keyword>
<dbReference type="Pfam" id="PF08313">
    <property type="entry name" value="SCA7"/>
    <property type="match status" value="1"/>
</dbReference>